<feature type="domain" description="Glycine N-acyltransferase C-terminal" evidence="6">
    <location>
        <begin position="267"/>
        <end position="355"/>
    </location>
</feature>
<dbReference type="SUPFAM" id="SSF55729">
    <property type="entry name" value="Acyl-CoA N-acyltransferases (Nat)"/>
    <property type="match status" value="1"/>
</dbReference>
<proteinExistence type="inferred from homology"/>
<dbReference type="STRING" id="8469.M7ASP9"/>
<gene>
    <name evidence="7" type="ORF">UY3_15249</name>
</gene>
<dbReference type="EMBL" id="KB568115">
    <property type="protein sequence ID" value="EMP27694.1"/>
    <property type="molecule type" value="Genomic_DNA"/>
</dbReference>
<evidence type="ECO:0000256" key="3">
    <source>
        <dbReference type="RuleBase" id="RU368002"/>
    </source>
</evidence>
<evidence type="ECO:0000256" key="1">
    <source>
        <dbReference type="ARBA" id="ARBA00022679"/>
    </source>
</evidence>
<dbReference type="InterPro" id="IPR013652">
    <property type="entry name" value="Glycine_N-acyltransferase_C"/>
</dbReference>
<evidence type="ECO:0000313" key="8">
    <source>
        <dbReference type="Proteomes" id="UP000031443"/>
    </source>
</evidence>
<name>M7ASP9_CHEMY</name>
<dbReference type="PANTHER" id="PTHR15298:SF1">
    <property type="entry name" value="GLYCINE N-ACYLTRANSFERASE-LIKE PROTEIN"/>
    <property type="match status" value="1"/>
</dbReference>
<comment type="similarity">
    <text evidence="3">Belongs to the glycine N-acyltransferase family.</text>
</comment>
<keyword evidence="8" id="KW-1185">Reference proteome</keyword>
<evidence type="ECO:0000256" key="4">
    <source>
        <dbReference type="SAM" id="MobiDB-lite"/>
    </source>
</evidence>
<evidence type="ECO:0000313" key="7">
    <source>
        <dbReference type="EMBL" id="EMP27694.1"/>
    </source>
</evidence>
<feature type="region of interest" description="Disordered" evidence="4">
    <location>
        <begin position="363"/>
        <end position="382"/>
    </location>
</feature>
<dbReference type="Pfam" id="PF06021">
    <property type="entry name" value="Gly_acyl_tr_N"/>
    <property type="match status" value="1"/>
</dbReference>
<evidence type="ECO:0000259" key="5">
    <source>
        <dbReference type="Pfam" id="PF06021"/>
    </source>
</evidence>
<accession>M7ASP9</accession>
<dbReference type="InterPro" id="IPR015938">
    <property type="entry name" value="Glycine_N-acyltransferase_N"/>
</dbReference>
<dbReference type="eggNOG" id="ENOG502SDQB">
    <property type="taxonomic scope" value="Eukaryota"/>
</dbReference>
<feature type="domain" description="Glycine N-acyltransferase N-terminal" evidence="5">
    <location>
        <begin position="104"/>
        <end position="265"/>
    </location>
</feature>
<organism evidence="7 8">
    <name type="scientific">Chelonia mydas</name>
    <name type="common">Green sea-turtle</name>
    <name type="synonym">Chelonia agassizi</name>
    <dbReference type="NCBI Taxonomy" id="8469"/>
    <lineage>
        <taxon>Eukaryota</taxon>
        <taxon>Metazoa</taxon>
        <taxon>Chordata</taxon>
        <taxon>Craniata</taxon>
        <taxon>Vertebrata</taxon>
        <taxon>Euteleostomi</taxon>
        <taxon>Archelosauria</taxon>
        <taxon>Testudinata</taxon>
        <taxon>Testudines</taxon>
        <taxon>Cryptodira</taxon>
        <taxon>Durocryptodira</taxon>
        <taxon>Americhelydia</taxon>
        <taxon>Chelonioidea</taxon>
        <taxon>Cheloniidae</taxon>
        <taxon>Chelonia</taxon>
    </lineage>
</organism>
<dbReference type="InterPro" id="IPR016181">
    <property type="entry name" value="Acyl_CoA_acyltransferase"/>
</dbReference>
<dbReference type="Pfam" id="PF08444">
    <property type="entry name" value="Gly_acyl_tr_C"/>
    <property type="match status" value="1"/>
</dbReference>
<dbReference type="EC" id="2.3.1.-" evidence="3"/>
<dbReference type="PANTHER" id="PTHR15298">
    <property type="entry name" value="L-COA N-ACYLTRANSFERASE-RELATED"/>
    <property type="match status" value="1"/>
</dbReference>
<dbReference type="GO" id="GO:0005739">
    <property type="term" value="C:mitochondrion"/>
    <property type="evidence" value="ECO:0007669"/>
    <property type="project" value="InterPro"/>
</dbReference>
<feature type="region of interest" description="Disordered" evidence="4">
    <location>
        <begin position="402"/>
        <end position="440"/>
    </location>
</feature>
<dbReference type="Gene3D" id="3.40.630.30">
    <property type="match status" value="1"/>
</dbReference>
<protein>
    <recommendedName>
        <fullName evidence="3">Glycine N-acyltransferase-like protein</fullName>
        <ecNumber evidence="3">2.3.1.-</ecNumber>
    </recommendedName>
</protein>
<evidence type="ECO:0000259" key="6">
    <source>
        <dbReference type="Pfam" id="PF08444"/>
    </source>
</evidence>
<sequence>MALQQSSFRGVSGEHRGCAQTDLKRWELAWKAKVLADDEGEPDGCEKQQKREETRKSMIWRCGGAREPTKGWEAEQRPQLESTGLGVGGVLDKDGDSHLELAKEVYGTVMHVNRGNPAGQEVLVDSWPEFKIVLTRPNREVAWDPSDFGTNLYTAFYRDEGACRALLGNSRAVDWGQAFQIQGLQDGVYETIRDIARARGLEMEMYPYLPLLHPDPPAMPQYRPKEGLRLAPVSPAHAMLLSDTWMFGWNSWSLRYLCLLIRHFPNACLLAPEGPPIAWSLVDPLAALMHGYTLPEQRGQHHMAPVVGGLAAQLHARGFPVYTRVLPHNKPSLRHLQHLGFRILPGGVHQLVVRPGFAQSQPARALDSAQDAAPSAGGRPCAQQHAAEAEAEKGTQARALRPALGDSHALTARSAGGADGDTAQPLPGTYCSAAPTKGTH</sequence>
<keyword evidence="2 3" id="KW-0012">Acyltransferase</keyword>
<evidence type="ECO:0000256" key="2">
    <source>
        <dbReference type="ARBA" id="ARBA00023315"/>
    </source>
</evidence>
<dbReference type="AlphaFoldDB" id="M7ASP9"/>
<dbReference type="GO" id="GO:0047961">
    <property type="term" value="F:glycine N-acyltransferase activity"/>
    <property type="evidence" value="ECO:0007669"/>
    <property type="project" value="InterPro"/>
</dbReference>
<dbReference type="Proteomes" id="UP000031443">
    <property type="component" value="Unassembled WGS sequence"/>
</dbReference>
<keyword evidence="1 3" id="KW-0808">Transferase</keyword>
<dbReference type="InterPro" id="IPR010313">
    <property type="entry name" value="Glycine_N-acyltransferase"/>
</dbReference>
<reference evidence="8" key="1">
    <citation type="journal article" date="2013" name="Nat. Genet.">
        <title>The draft genomes of soft-shell turtle and green sea turtle yield insights into the development and evolution of the turtle-specific body plan.</title>
        <authorList>
            <person name="Wang Z."/>
            <person name="Pascual-Anaya J."/>
            <person name="Zadissa A."/>
            <person name="Li W."/>
            <person name="Niimura Y."/>
            <person name="Huang Z."/>
            <person name="Li C."/>
            <person name="White S."/>
            <person name="Xiong Z."/>
            <person name="Fang D."/>
            <person name="Wang B."/>
            <person name="Ming Y."/>
            <person name="Chen Y."/>
            <person name="Zheng Y."/>
            <person name="Kuraku S."/>
            <person name="Pignatelli M."/>
            <person name="Herrero J."/>
            <person name="Beal K."/>
            <person name="Nozawa M."/>
            <person name="Li Q."/>
            <person name="Wang J."/>
            <person name="Zhang H."/>
            <person name="Yu L."/>
            <person name="Shigenobu S."/>
            <person name="Wang J."/>
            <person name="Liu J."/>
            <person name="Flicek P."/>
            <person name="Searle S."/>
            <person name="Wang J."/>
            <person name="Kuratani S."/>
            <person name="Yin Y."/>
            <person name="Aken B."/>
            <person name="Zhang G."/>
            <person name="Irie N."/>
        </authorList>
    </citation>
    <scope>NUCLEOTIDE SEQUENCE [LARGE SCALE GENOMIC DNA]</scope>
</reference>